<dbReference type="RefSeq" id="WP_347706511.1">
    <property type="nucleotide sequence ID" value="NZ_JBDPZD010000009.1"/>
</dbReference>
<reference evidence="5 6" key="1">
    <citation type="submission" date="2024-05" db="EMBL/GenBank/DDBJ databases">
        <title>Roseateles sp. DJS-2-20 16S ribosomal RNA gene Genome sequencing and assembly.</title>
        <authorList>
            <person name="Woo H."/>
        </authorList>
    </citation>
    <scope>NUCLEOTIDE SEQUENCE [LARGE SCALE GENOMIC DNA]</scope>
    <source>
        <strain evidence="5 6">DJS-2-20</strain>
    </source>
</reference>
<dbReference type="Proteomes" id="UP001495147">
    <property type="component" value="Unassembled WGS sequence"/>
</dbReference>
<feature type="transmembrane region" description="Helical" evidence="3">
    <location>
        <begin position="63"/>
        <end position="84"/>
    </location>
</feature>
<evidence type="ECO:0000256" key="1">
    <source>
        <dbReference type="ARBA" id="ARBA00012528"/>
    </source>
</evidence>
<gene>
    <name evidence="5" type="ORF">ABDJ85_19460</name>
</gene>
<dbReference type="SUPFAM" id="SSF55073">
    <property type="entry name" value="Nucleotide cyclase"/>
    <property type="match status" value="1"/>
</dbReference>
<keyword evidence="5" id="KW-0808">Transferase</keyword>
<dbReference type="PANTHER" id="PTHR45138:SF9">
    <property type="entry name" value="DIGUANYLATE CYCLASE DGCM-RELATED"/>
    <property type="match status" value="1"/>
</dbReference>
<dbReference type="InterPro" id="IPR029787">
    <property type="entry name" value="Nucleotide_cyclase"/>
</dbReference>
<dbReference type="InterPro" id="IPR043128">
    <property type="entry name" value="Rev_trsase/Diguanyl_cyclase"/>
</dbReference>
<sequence length="397" mass="43926">MLLHTPTLLLVLLLGFALLGVQLWLTRSATLPRRELRPVEWLCWSSMTGFGFFLARDWMPSSIASLLGMLALAAGVTCFTAAVFQHVLQRLPPRAYWVLLGLMALPVLGSLAADGAVRVSVSCLVLALLLLPPTWVALRHGWHNEVSFRIVGGTLCVTVLGLLWRTLDAWWHPADYQDGQQDSLRAGLTFLFAFMGLLGSAFGFLLASFERVAQKMRRLASVDGLTGCFNHNTTQALFAHSLERARRERLPMSLLMLDLDHFKQVNDRYGHPVGDHVLREVAEAVRRCLRASDVFGRLGGEEFAVILPTGDDAGTRVLAERIRTAIERTDMRSDTGQVFHVTVSIGMAVIGPQLVLTPNEALHWADKALYQAKSQGRNRVVVADPWMLNTTIAEVPS</sequence>
<comment type="catalytic activity">
    <reaction evidence="2">
        <text>2 GTP = 3',3'-c-di-GMP + 2 diphosphate</text>
        <dbReference type="Rhea" id="RHEA:24898"/>
        <dbReference type="ChEBI" id="CHEBI:33019"/>
        <dbReference type="ChEBI" id="CHEBI:37565"/>
        <dbReference type="ChEBI" id="CHEBI:58805"/>
        <dbReference type="EC" id="2.7.7.65"/>
    </reaction>
</comment>
<feature type="transmembrane region" description="Helical" evidence="3">
    <location>
        <begin position="187"/>
        <end position="209"/>
    </location>
</feature>
<dbReference type="NCBIfam" id="TIGR00254">
    <property type="entry name" value="GGDEF"/>
    <property type="match status" value="1"/>
</dbReference>
<feature type="transmembrane region" description="Helical" evidence="3">
    <location>
        <begin position="96"/>
        <end position="113"/>
    </location>
</feature>
<feature type="transmembrane region" description="Helical" evidence="3">
    <location>
        <begin position="119"/>
        <end position="138"/>
    </location>
</feature>
<feature type="domain" description="GGDEF" evidence="4">
    <location>
        <begin position="250"/>
        <end position="385"/>
    </location>
</feature>
<evidence type="ECO:0000313" key="5">
    <source>
        <dbReference type="EMBL" id="MEO3693657.1"/>
    </source>
</evidence>
<evidence type="ECO:0000256" key="3">
    <source>
        <dbReference type="SAM" id="Phobius"/>
    </source>
</evidence>
<keyword evidence="3" id="KW-1133">Transmembrane helix</keyword>
<dbReference type="Pfam" id="PF00990">
    <property type="entry name" value="GGDEF"/>
    <property type="match status" value="1"/>
</dbReference>
<evidence type="ECO:0000313" key="6">
    <source>
        <dbReference type="Proteomes" id="UP001495147"/>
    </source>
</evidence>
<organism evidence="5 6">
    <name type="scientific">Roseateles paludis</name>
    <dbReference type="NCBI Taxonomy" id="3145238"/>
    <lineage>
        <taxon>Bacteria</taxon>
        <taxon>Pseudomonadati</taxon>
        <taxon>Pseudomonadota</taxon>
        <taxon>Betaproteobacteria</taxon>
        <taxon>Burkholderiales</taxon>
        <taxon>Sphaerotilaceae</taxon>
        <taxon>Roseateles</taxon>
    </lineage>
</organism>
<dbReference type="CDD" id="cd01949">
    <property type="entry name" value="GGDEF"/>
    <property type="match status" value="1"/>
</dbReference>
<protein>
    <recommendedName>
        <fullName evidence="1">diguanylate cyclase</fullName>
        <ecNumber evidence="1">2.7.7.65</ecNumber>
    </recommendedName>
</protein>
<comment type="caution">
    <text evidence="5">The sequence shown here is derived from an EMBL/GenBank/DDBJ whole genome shotgun (WGS) entry which is preliminary data.</text>
</comment>
<proteinExistence type="predicted"/>
<dbReference type="GO" id="GO:0052621">
    <property type="term" value="F:diguanylate cyclase activity"/>
    <property type="evidence" value="ECO:0007669"/>
    <property type="project" value="UniProtKB-EC"/>
</dbReference>
<dbReference type="PANTHER" id="PTHR45138">
    <property type="entry name" value="REGULATORY COMPONENTS OF SENSORY TRANSDUCTION SYSTEM"/>
    <property type="match status" value="1"/>
</dbReference>
<keyword evidence="6" id="KW-1185">Reference proteome</keyword>
<evidence type="ECO:0000259" key="4">
    <source>
        <dbReference type="PROSITE" id="PS50887"/>
    </source>
</evidence>
<keyword evidence="3" id="KW-0812">Transmembrane</keyword>
<dbReference type="EMBL" id="JBDPZD010000009">
    <property type="protein sequence ID" value="MEO3693657.1"/>
    <property type="molecule type" value="Genomic_DNA"/>
</dbReference>
<dbReference type="SMART" id="SM00267">
    <property type="entry name" value="GGDEF"/>
    <property type="match status" value="1"/>
</dbReference>
<dbReference type="InterPro" id="IPR000160">
    <property type="entry name" value="GGDEF_dom"/>
</dbReference>
<keyword evidence="3" id="KW-0472">Membrane</keyword>
<dbReference type="Gene3D" id="3.30.70.270">
    <property type="match status" value="1"/>
</dbReference>
<dbReference type="PROSITE" id="PS50887">
    <property type="entry name" value="GGDEF"/>
    <property type="match status" value="1"/>
</dbReference>
<feature type="transmembrane region" description="Helical" evidence="3">
    <location>
        <begin position="150"/>
        <end position="167"/>
    </location>
</feature>
<dbReference type="InterPro" id="IPR050469">
    <property type="entry name" value="Diguanylate_Cyclase"/>
</dbReference>
<name>A0ABV0G7F0_9BURK</name>
<keyword evidence="5" id="KW-0548">Nucleotidyltransferase</keyword>
<evidence type="ECO:0000256" key="2">
    <source>
        <dbReference type="ARBA" id="ARBA00034247"/>
    </source>
</evidence>
<accession>A0ABV0G7F0</accession>
<dbReference type="EC" id="2.7.7.65" evidence="1"/>